<feature type="coiled-coil region" evidence="1">
    <location>
        <begin position="947"/>
        <end position="988"/>
    </location>
</feature>
<comment type="caution">
    <text evidence="3">The sequence shown here is derived from an EMBL/GenBank/DDBJ whole genome shotgun (WGS) entry which is preliminary data.</text>
</comment>
<organism evidence="3 4">
    <name type="scientific">Fusarium oxysporum</name>
    <name type="common">Fusarium vascular wilt</name>
    <dbReference type="NCBI Taxonomy" id="5507"/>
    <lineage>
        <taxon>Eukaryota</taxon>
        <taxon>Fungi</taxon>
        <taxon>Dikarya</taxon>
        <taxon>Ascomycota</taxon>
        <taxon>Pezizomycotina</taxon>
        <taxon>Sordariomycetes</taxon>
        <taxon>Hypocreomycetidae</taxon>
        <taxon>Hypocreales</taxon>
        <taxon>Nectriaceae</taxon>
        <taxon>Fusarium</taxon>
        <taxon>Fusarium oxysporum species complex</taxon>
    </lineage>
</organism>
<name>A0A8H5AKR0_FUSOX</name>
<evidence type="ECO:0000313" key="3">
    <source>
        <dbReference type="EMBL" id="KAF5266439.1"/>
    </source>
</evidence>
<sequence length="1004" mass="114070">MQLLRGDRGDTSSTSSRSYGGFGASEPRLFEFSERGRSVAPKCIEMSKQHPEEFLNYLQQAWKRDKIYAKENPDSMFDIKAIRVLCQDGKFRPLGNSYIPLPKLHYLRNRYMLEGEPFPFLRLDPPIRSEGGFGQWRCLRAFAKYHDDLDFFLEMLVRIRRTKASTVEFPRRILELYLRIQAECEDSKDPAASQQKVRNTFEKEQLVYVHPIWRPLSECLLEDTCEISSTLSKSPVFPVPSDWDASKSELVSLREFYTQTLRLQNASYRTIVDVLEKRDFDAELDPADLWLTDELYRALDKMRLDLSPDDAADLKLAFAEKAIIAIAPGEAVTWLNAADCTWSPKLESPEINDLSRHYPELHDFFVNFLDVKQNDSGLIFDTLMNVSSLSPDCSRDNTARGLLVAVSQRIPEFGHIFDKERFARSNVFPVSTADGVLLCASTMEFSVADRQNLKEAFTGKLNLLDFDPKTIWMLDNLLVWAGLDSRYLSRHVEDQGPADENFKSIELPYELSSKADQLLRIAVHFKSPRTSTPKATSWLRETLEHSEVRLASGFQSQLIYRSGSAFITAVNPMGGLDIKDTVGFTVYADDENWEILKQTVLPRRLLEWIMTDPETNVTGPVPEQAVSLVRSILNIPVGREHVIPKILDAEGIVDLELLEASPYWRVNSERVPDTTITTKSDKLRPAKTLDDEDEPSPAYTQGESYHAREDLADSKGSPTHNFDTAEPGLTTKINSAERGMTTKAGDLTKGTKQDALRDRLPISKRGLERRHSEKQTWEEDKSTMLGSFLISCPGAAHDFQGDMDRYQQSVEHQSPGMQKVISRIKENFAKVTKDMSVFLTNNLARYLSSYWGVDFPADQFIYPSNGSEERQEILFIAASVPGSHGRFEAVSEVKPEAEDSSIRDLAICRPFKPPPPTRTTRGATMEKRLADLEKQLLGIRRVQKGQAELMEKELKSIHKRVKALKADREQIELDREEAEVKLASYELVARDVNTDDGDVKDEVD</sequence>
<protein>
    <submittedName>
        <fullName evidence="3">Uncharacterized protein</fullName>
    </submittedName>
</protein>
<evidence type="ECO:0000256" key="1">
    <source>
        <dbReference type="SAM" id="Coils"/>
    </source>
</evidence>
<feature type="region of interest" description="Disordered" evidence="2">
    <location>
        <begin position="674"/>
        <end position="753"/>
    </location>
</feature>
<reference evidence="3" key="1">
    <citation type="submission" date="2020-02" db="EMBL/GenBank/DDBJ databases">
        <title>Identification and distribution of gene clusters putatively required for synthesis of sphingolipid metabolism inhibitors in phylogenetically diverse species of the filamentous fungus Fusarium.</title>
        <authorList>
            <person name="Kim H.-S."/>
            <person name="Busman M."/>
            <person name="Brown D.W."/>
            <person name="Divon H."/>
            <person name="Uhlig S."/>
            <person name="Proctor R.H."/>
        </authorList>
    </citation>
    <scope>NUCLEOTIDE SEQUENCE [LARGE SCALE GENOMIC DNA]</scope>
    <source>
        <strain evidence="3">NRRL 39464</strain>
    </source>
</reference>
<dbReference type="AlphaFoldDB" id="A0A8H5AKR0"/>
<feature type="compositionally biased region" description="Basic and acidic residues" evidence="2">
    <location>
        <begin position="679"/>
        <end position="689"/>
    </location>
</feature>
<dbReference type="EMBL" id="JAAFOW010000394">
    <property type="protein sequence ID" value="KAF5266439.1"/>
    <property type="molecule type" value="Genomic_DNA"/>
</dbReference>
<feature type="compositionally biased region" description="Basic and acidic residues" evidence="2">
    <location>
        <begin position="1"/>
        <end position="10"/>
    </location>
</feature>
<gene>
    <name evidence="3" type="ORF">FOXYS1_2698</name>
</gene>
<evidence type="ECO:0000256" key="2">
    <source>
        <dbReference type="SAM" id="MobiDB-lite"/>
    </source>
</evidence>
<keyword evidence="1" id="KW-0175">Coiled coil</keyword>
<proteinExistence type="predicted"/>
<dbReference type="Proteomes" id="UP000558688">
    <property type="component" value="Unassembled WGS sequence"/>
</dbReference>
<feature type="region of interest" description="Disordered" evidence="2">
    <location>
        <begin position="1"/>
        <end position="22"/>
    </location>
</feature>
<accession>A0A8H5AKR0</accession>
<evidence type="ECO:0000313" key="4">
    <source>
        <dbReference type="Proteomes" id="UP000558688"/>
    </source>
</evidence>